<proteinExistence type="predicted"/>
<dbReference type="PANTHER" id="PTHR30204:SF69">
    <property type="entry name" value="MERR-FAMILY TRANSCRIPTIONAL REGULATOR"/>
    <property type="match status" value="1"/>
</dbReference>
<comment type="caution">
    <text evidence="6">The sequence shown here is derived from an EMBL/GenBank/DDBJ whole genome shotgun (WGS) entry which is preliminary data.</text>
</comment>
<evidence type="ECO:0000256" key="2">
    <source>
        <dbReference type="ARBA" id="ARBA00023015"/>
    </source>
</evidence>
<accession>A0ABD5FFY0</accession>
<evidence type="ECO:0000313" key="7">
    <source>
        <dbReference type="Proteomes" id="UP001253851"/>
    </source>
</evidence>
<protein>
    <submittedName>
        <fullName evidence="6">MerR family DNA-binding transcriptional regulator</fullName>
    </submittedName>
</protein>
<dbReference type="InterPro" id="IPR047057">
    <property type="entry name" value="MerR_fam"/>
</dbReference>
<evidence type="ECO:0000313" key="6">
    <source>
        <dbReference type="EMBL" id="MDT2981077.1"/>
    </source>
</evidence>
<keyword evidence="4" id="KW-0804">Transcription</keyword>
<dbReference type="PANTHER" id="PTHR30204">
    <property type="entry name" value="REDOX-CYCLING DRUG-SENSING TRANSCRIPTIONAL ACTIVATOR SOXR"/>
    <property type="match status" value="1"/>
</dbReference>
<evidence type="ECO:0000256" key="3">
    <source>
        <dbReference type="ARBA" id="ARBA00023125"/>
    </source>
</evidence>
<dbReference type="InterPro" id="IPR009061">
    <property type="entry name" value="DNA-bd_dom_put_sf"/>
</dbReference>
<evidence type="ECO:0000256" key="4">
    <source>
        <dbReference type="ARBA" id="ARBA00023163"/>
    </source>
</evidence>
<feature type="domain" description="HTH merR-type" evidence="5">
    <location>
        <begin position="6"/>
        <end position="76"/>
    </location>
</feature>
<dbReference type="AlphaFoldDB" id="A0ABD5FFY0"/>
<dbReference type="InterPro" id="IPR000551">
    <property type="entry name" value="MerR-type_HTH_dom"/>
</dbReference>
<keyword evidence="2" id="KW-0805">Transcription regulation</keyword>
<dbReference type="GO" id="GO:0003677">
    <property type="term" value="F:DNA binding"/>
    <property type="evidence" value="ECO:0007669"/>
    <property type="project" value="UniProtKB-KW"/>
</dbReference>
<name>A0ABD5FFY0_ENTCA</name>
<gene>
    <name evidence="6" type="ORF">P7I34_00285</name>
</gene>
<reference evidence="6 7" key="1">
    <citation type="submission" date="2023-03" db="EMBL/GenBank/DDBJ databases">
        <authorList>
            <person name="Shen W."/>
            <person name="Cai J."/>
        </authorList>
    </citation>
    <scope>NUCLEOTIDE SEQUENCE [LARGE SCALE GENOMIC DNA]</scope>
    <source>
        <strain evidence="6 7">B516</strain>
    </source>
</reference>
<dbReference type="Gene3D" id="1.10.1660.10">
    <property type="match status" value="1"/>
</dbReference>
<dbReference type="PROSITE" id="PS50937">
    <property type="entry name" value="HTH_MERR_2"/>
    <property type="match status" value="1"/>
</dbReference>
<sequence length="264" mass="30363">METKHLITIGQLAKISDVHVKALRYYERIGLLPPTYVNPENGYRYFSHTHVYLIEVIRLWTDLQLPLKTLKEFVSTDGVQVELTNLIDFATKAAIEKIAEMKEKVTLLTEIKTEIQRSEEIKKREVVHTLEIPEAHFWLVPYEGKIGDIAYHKKMAAAYDTIVSHQLTPTYECGLISFVDQNKFETYLFIELAKSSVLEEMEQILHLPAATYVTLTTKEQNIQKASTAFSDLLRTPKPRVLFQTELFSEVVNADAFSYEICCSL</sequence>
<dbReference type="PROSITE" id="PS00552">
    <property type="entry name" value="HTH_MERR_1"/>
    <property type="match status" value="1"/>
</dbReference>
<dbReference type="Pfam" id="PF13411">
    <property type="entry name" value="MerR_1"/>
    <property type="match status" value="1"/>
</dbReference>
<dbReference type="Proteomes" id="UP001253851">
    <property type="component" value="Unassembled WGS sequence"/>
</dbReference>
<dbReference type="SMART" id="SM00422">
    <property type="entry name" value="HTH_MERR"/>
    <property type="match status" value="1"/>
</dbReference>
<keyword evidence="3 6" id="KW-0238">DNA-binding</keyword>
<evidence type="ECO:0000256" key="1">
    <source>
        <dbReference type="ARBA" id="ARBA00022491"/>
    </source>
</evidence>
<organism evidence="6 7">
    <name type="scientific">Enterococcus casseliflavus</name>
    <name type="common">Enterococcus flavescens</name>
    <dbReference type="NCBI Taxonomy" id="37734"/>
    <lineage>
        <taxon>Bacteria</taxon>
        <taxon>Bacillati</taxon>
        <taxon>Bacillota</taxon>
        <taxon>Bacilli</taxon>
        <taxon>Lactobacillales</taxon>
        <taxon>Enterococcaceae</taxon>
        <taxon>Enterococcus</taxon>
    </lineage>
</organism>
<dbReference type="RefSeq" id="WP_311956644.1">
    <property type="nucleotide sequence ID" value="NZ_JARQDZ010000001.1"/>
</dbReference>
<evidence type="ECO:0000259" key="5">
    <source>
        <dbReference type="PROSITE" id="PS50937"/>
    </source>
</evidence>
<dbReference type="SUPFAM" id="SSF46955">
    <property type="entry name" value="Putative DNA-binding domain"/>
    <property type="match status" value="1"/>
</dbReference>
<dbReference type="EMBL" id="JARQDZ010000001">
    <property type="protein sequence ID" value="MDT2981077.1"/>
    <property type="molecule type" value="Genomic_DNA"/>
</dbReference>
<keyword evidence="1" id="KW-0678">Repressor</keyword>